<organism evidence="7 8">
    <name type="scientific">Naumannella cuiyingiana</name>
    <dbReference type="NCBI Taxonomy" id="1347891"/>
    <lineage>
        <taxon>Bacteria</taxon>
        <taxon>Bacillati</taxon>
        <taxon>Actinomycetota</taxon>
        <taxon>Actinomycetes</taxon>
        <taxon>Propionibacteriales</taxon>
        <taxon>Propionibacteriaceae</taxon>
        <taxon>Naumannella</taxon>
    </lineage>
</organism>
<accession>A0A7Z0IJZ7</accession>
<dbReference type="Proteomes" id="UP000527616">
    <property type="component" value="Unassembled WGS sequence"/>
</dbReference>
<dbReference type="PROSITE" id="PS51257">
    <property type="entry name" value="PROKAR_LIPOPROTEIN"/>
    <property type="match status" value="1"/>
</dbReference>
<dbReference type="Gene3D" id="3.40.50.1980">
    <property type="entry name" value="Nitrogenase molybdenum iron protein domain"/>
    <property type="match status" value="2"/>
</dbReference>
<protein>
    <submittedName>
        <fullName evidence="7">Zinc transport system substrate-binding protein</fullName>
    </submittedName>
</protein>
<sequence>MSFRRLLPCAAIVPLLFGACAAPAVEADEGAGPVEVVTTFYPLQFATEQVGGPDVTVTDLTPPGTEPHDLELTPRQVAAIADADLVVYLAGLQPAVDRAIAENATGTVLEAGALVPAPPPGADHADEPAVEPGHTEEPGHDHDHGGRDPHLWLDPENMELIGSGIAAALSDLDPDDAAGYADRDATFDARLTDLDERFRTGLARCETRAFITSHEAFGHLAARYDLEQIAIRGLSADEEPSPARIAAVQHAARDHDIDTIFYETLVSPEVSESVARDLGLRTAVLDPIEGLADASTGADYFSLMDANLAALRGANRCR</sequence>
<dbReference type="InterPro" id="IPR050492">
    <property type="entry name" value="Bact_metal-bind_prot9"/>
</dbReference>
<dbReference type="AlphaFoldDB" id="A0A7Z0IJZ7"/>
<gene>
    <name evidence="7" type="ORF">GGQ54_000497</name>
</gene>
<name>A0A7Z0IJZ7_9ACTN</name>
<reference evidence="7 8" key="1">
    <citation type="submission" date="2020-07" db="EMBL/GenBank/DDBJ databases">
        <title>Sequencing the genomes of 1000 actinobacteria strains.</title>
        <authorList>
            <person name="Klenk H.-P."/>
        </authorList>
    </citation>
    <scope>NUCLEOTIDE SEQUENCE [LARGE SCALE GENOMIC DNA]</scope>
    <source>
        <strain evidence="7 8">DSM 103164</strain>
    </source>
</reference>
<dbReference type="Pfam" id="PF01297">
    <property type="entry name" value="ZnuA"/>
    <property type="match status" value="1"/>
</dbReference>
<dbReference type="GO" id="GO:0046872">
    <property type="term" value="F:metal ion binding"/>
    <property type="evidence" value="ECO:0007669"/>
    <property type="project" value="InterPro"/>
</dbReference>
<feature type="region of interest" description="Disordered" evidence="5">
    <location>
        <begin position="116"/>
        <end position="154"/>
    </location>
</feature>
<dbReference type="RefSeq" id="WP_246292524.1">
    <property type="nucleotide sequence ID" value="NZ_JACBZS010000001.1"/>
</dbReference>
<evidence type="ECO:0000256" key="1">
    <source>
        <dbReference type="ARBA" id="ARBA00011028"/>
    </source>
</evidence>
<dbReference type="GO" id="GO:0007155">
    <property type="term" value="P:cell adhesion"/>
    <property type="evidence" value="ECO:0007669"/>
    <property type="project" value="InterPro"/>
</dbReference>
<proteinExistence type="inferred from homology"/>
<evidence type="ECO:0000256" key="2">
    <source>
        <dbReference type="ARBA" id="ARBA00022448"/>
    </source>
</evidence>
<evidence type="ECO:0000313" key="7">
    <source>
        <dbReference type="EMBL" id="NYI69937.1"/>
    </source>
</evidence>
<dbReference type="PANTHER" id="PTHR42953">
    <property type="entry name" value="HIGH-AFFINITY ZINC UPTAKE SYSTEM PROTEIN ZNUA-RELATED"/>
    <property type="match status" value="1"/>
</dbReference>
<evidence type="ECO:0000256" key="3">
    <source>
        <dbReference type="ARBA" id="ARBA00022729"/>
    </source>
</evidence>
<dbReference type="InterPro" id="IPR006128">
    <property type="entry name" value="Lipoprotein_PsaA-like"/>
</dbReference>
<evidence type="ECO:0000256" key="4">
    <source>
        <dbReference type="RuleBase" id="RU003512"/>
    </source>
</evidence>
<keyword evidence="8" id="KW-1185">Reference proteome</keyword>
<keyword evidence="2 4" id="KW-0813">Transport</keyword>
<dbReference type="SUPFAM" id="SSF53807">
    <property type="entry name" value="Helical backbone' metal receptor"/>
    <property type="match status" value="1"/>
</dbReference>
<keyword evidence="3 6" id="KW-0732">Signal</keyword>
<feature type="compositionally biased region" description="Basic and acidic residues" evidence="5">
    <location>
        <begin position="123"/>
        <end position="153"/>
    </location>
</feature>
<evidence type="ECO:0000313" key="8">
    <source>
        <dbReference type="Proteomes" id="UP000527616"/>
    </source>
</evidence>
<feature type="chain" id="PRO_5039702886" evidence="6">
    <location>
        <begin position="22"/>
        <end position="318"/>
    </location>
</feature>
<feature type="signal peptide" evidence="6">
    <location>
        <begin position="1"/>
        <end position="21"/>
    </location>
</feature>
<dbReference type="PANTHER" id="PTHR42953:SF3">
    <property type="entry name" value="HIGH-AFFINITY ZINC UPTAKE SYSTEM PROTEIN ZNUA"/>
    <property type="match status" value="1"/>
</dbReference>
<comment type="caution">
    <text evidence="7">The sequence shown here is derived from an EMBL/GenBank/DDBJ whole genome shotgun (WGS) entry which is preliminary data.</text>
</comment>
<dbReference type="InterPro" id="IPR006127">
    <property type="entry name" value="ZnuA-like"/>
</dbReference>
<dbReference type="GO" id="GO:0030001">
    <property type="term" value="P:metal ion transport"/>
    <property type="evidence" value="ECO:0007669"/>
    <property type="project" value="InterPro"/>
</dbReference>
<dbReference type="PRINTS" id="PR00690">
    <property type="entry name" value="ADHESNFAMILY"/>
</dbReference>
<dbReference type="EMBL" id="JACBZS010000001">
    <property type="protein sequence ID" value="NYI69937.1"/>
    <property type="molecule type" value="Genomic_DNA"/>
</dbReference>
<evidence type="ECO:0000256" key="5">
    <source>
        <dbReference type="SAM" id="MobiDB-lite"/>
    </source>
</evidence>
<evidence type="ECO:0000256" key="6">
    <source>
        <dbReference type="SAM" id="SignalP"/>
    </source>
</evidence>
<comment type="similarity">
    <text evidence="1 4">Belongs to the bacterial solute-binding protein 9 family.</text>
</comment>